<dbReference type="HOGENOM" id="CLU_1082481_0_0_1"/>
<keyword evidence="5" id="KW-1185">Reference proteome</keyword>
<dbReference type="AlphaFoldDB" id="T0MI69"/>
<dbReference type="PANTHER" id="PTHR10587:SF133">
    <property type="entry name" value="CHITIN DEACETYLASE 1-RELATED"/>
    <property type="match status" value="1"/>
</dbReference>
<dbReference type="OrthoDB" id="407355at2759"/>
<dbReference type="SMR" id="T0MI69"/>
<dbReference type="GO" id="GO:0009272">
    <property type="term" value="P:fungal-type cell wall biogenesis"/>
    <property type="evidence" value="ECO:0007669"/>
    <property type="project" value="UniProtKB-ARBA"/>
</dbReference>
<dbReference type="Pfam" id="PF01522">
    <property type="entry name" value="Polysacc_deac_1"/>
    <property type="match status" value="1"/>
</dbReference>
<dbReference type="Gene3D" id="3.20.20.370">
    <property type="entry name" value="Glycoside hydrolase/deacetylase"/>
    <property type="match status" value="1"/>
</dbReference>
<dbReference type="InterPro" id="IPR011330">
    <property type="entry name" value="Glyco_hydro/deAcase_b/a-brl"/>
</dbReference>
<evidence type="ECO:0000256" key="1">
    <source>
        <dbReference type="ARBA" id="ARBA00022723"/>
    </source>
</evidence>
<dbReference type="InterPro" id="IPR002509">
    <property type="entry name" value="NODB_dom"/>
</dbReference>
<accession>T0MI69</accession>
<dbReference type="GO" id="GO:0004099">
    <property type="term" value="F:chitin deacetylase activity"/>
    <property type="evidence" value="ECO:0007669"/>
    <property type="project" value="UniProtKB-ARBA"/>
</dbReference>
<evidence type="ECO:0000259" key="3">
    <source>
        <dbReference type="PROSITE" id="PS51677"/>
    </source>
</evidence>
<name>T0MI69_9MICR</name>
<sequence>MIFFSYLLNIRTGLQENCTNGGLIAITFDDGPTKYTNTILDIAQDKDVPLTFHFTVHEKYRGNLATIYRRAADEGHTVGLRVNPKRNYDEMEFDDVKDDIERQLTALADVTNTDIKYARAPVDDGSYNEAVYETFAGNNIVQSSYNFRPYDIEGNPIEEWKSMLKLANPKYESFIVQLHDEREQEDAYLEDIIDIGKEFGFTFVTLDDCLGDFKPDNIPIDKKSKLSSDGVTDINISYIFLLVLYAF</sequence>
<dbReference type="GO" id="GO:0046872">
    <property type="term" value="F:metal ion binding"/>
    <property type="evidence" value="ECO:0007669"/>
    <property type="project" value="UniProtKB-KW"/>
</dbReference>
<dbReference type="GO" id="GO:0016020">
    <property type="term" value="C:membrane"/>
    <property type="evidence" value="ECO:0007669"/>
    <property type="project" value="TreeGrafter"/>
</dbReference>
<keyword evidence="1" id="KW-0479">Metal-binding</keyword>
<dbReference type="PANTHER" id="PTHR10587">
    <property type="entry name" value="GLYCOSYL TRANSFERASE-RELATED"/>
    <property type="match status" value="1"/>
</dbReference>
<dbReference type="VEuPathDB" id="MicrosporidiaDB:NAPIS_ORF01757"/>
<dbReference type="EMBL" id="KE647256">
    <property type="protein sequence ID" value="EQB60675.1"/>
    <property type="molecule type" value="Genomic_DNA"/>
</dbReference>
<feature type="domain" description="NodB homology" evidence="3">
    <location>
        <begin position="22"/>
        <end position="204"/>
    </location>
</feature>
<reference evidence="4 5" key="1">
    <citation type="journal article" date="2013" name="BMC Genomics">
        <title>Genome sequencing and comparative genomics of honey bee microsporidia, Nosema apis reveal novel insights into host-parasite interactions.</title>
        <authorList>
            <person name="Chen Yp."/>
            <person name="Pettis J.S."/>
            <person name="Zhao Y."/>
            <person name="Liu X."/>
            <person name="Tallon L.J."/>
            <person name="Sadzewicz L.D."/>
            <person name="Li R."/>
            <person name="Zheng H."/>
            <person name="Huang S."/>
            <person name="Zhang X."/>
            <person name="Hamilton M.C."/>
            <person name="Pernal S.F."/>
            <person name="Melathopoulos A.P."/>
            <person name="Yan X."/>
            <person name="Evans J.D."/>
        </authorList>
    </citation>
    <scope>NUCLEOTIDE SEQUENCE [LARGE SCALE GENOMIC DNA]</scope>
    <source>
        <strain evidence="4 5">BRL 01</strain>
    </source>
</reference>
<evidence type="ECO:0000256" key="2">
    <source>
        <dbReference type="ARBA" id="ARBA00022801"/>
    </source>
</evidence>
<proteinExistence type="predicted"/>
<organism evidence="4 5">
    <name type="scientific">Vairimorpha apis BRL 01</name>
    <dbReference type="NCBI Taxonomy" id="1037528"/>
    <lineage>
        <taxon>Eukaryota</taxon>
        <taxon>Fungi</taxon>
        <taxon>Fungi incertae sedis</taxon>
        <taxon>Microsporidia</taxon>
        <taxon>Nosematidae</taxon>
        <taxon>Vairimorpha</taxon>
    </lineage>
</organism>
<dbReference type="SUPFAM" id="SSF88713">
    <property type="entry name" value="Glycoside hydrolase/deacetylase"/>
    <property type="match status" value="1"/>
</dbReference>
<dbReference type="GO" id="GO:0005975">
    <property type="term" value="P:carbohydrate metabolic process"/>
    <property type="evidence" value="ECO:0007669"/>
    <property type="project" value="InterPro"/>
</dbReference>
<dbReference type="Proteomes" id="UP000053780">
    <property type="component" value="Unassembled WGS sequence"/>
</dbReference>
<dbReference type="PROSITE" id="PS51677">
    <property type="entry name" value="NODB"/>
    <property type="match status" value="1"/>
</dbReference>
<dbReference type="CDD" id="cd10917">
    <property type="entry name" value="CE4_NodB_like_6s_7s"/>
    <property type="match status" value="1"/>
</dbReference>
<protein>
    <submittedName>
        <fullName evidence="4">Polysaccharide deacetylase</fullName>
    </submittedName>
</protein>
<keyword evidence="2" id="KW-0378">Hydrolase</keyword>
<evidence type="ECO:0000313" key="5">
    <source>
        <dbReference type="Proteomes" id="UP000053780"/>
    </source>
</evidence>
<dbReference type="InterPro" id="IPR050248">
    <property type="entry name" value="Polysacc_deacetylase_ArnD"/>
</dbReference>
<gene>
    <name evidence="4" type="ORF">NAPIS_ORF01757</name>
</gene>
<evidence type="ECO:0000313" key="4">
    <source>
        <dbReference type="EMBL" id="EQB60675.1"/>
    </source>
</evidence>